<dbReference type="SUPFAM" id="SSF52047">
    <property type="entry name" value="RNI-like"/>
    <property type="match status" value="1"/>
</dbReference>
<reference evidence="2" key="2">
    <citation type="submission" date="2020-11" db="EMBL/GenBank/DDBJ databases">
        <title>Whole genome sequencing of Colletotrichum sp.</title>
        <authorList>
            <person name="Li H."/>
        </authorList>
    </citation>
    <scope>NUCLEOTIDE SEQUENCE</scope>
    <source>
        <strain evidence="2">CkLH20</strain>
    </source>
</reference>
<dbReference type="GeneID" id="62166164"/>
<organism evidence="2 3">
    <name type="scientific">Colletotrichum karsti</name>
    <dbReference type="NCBI Taxonomy" id="1095194"/>
    <lineage>
        <taxon>Eukaryota</taxon>
        <taxon>Fungi</taxon>
        <taxon>Dikarya</taxon>
        <taxon>Ascomycota</taxon>
        <taxon>Pezizomycotina</taxon>
        <taxon>Sordariomycetes</taxon>
        <taxon>Hypocreomycetidae</taxon>
        <taxon>Glomerellales</taxon>
        <taxon>Glomerellaceae</taxon>
        <taxon>Colletotrichum</taxon>
        <taxon>Colletotrichum boninense species complex</taxon>
    </lineage>
</organism>
<name>A0A9P6LDN0_9PEZI</name>
<feature type="signal peptide" evidence="1">
    <location>
        <begin position="1"/>
        <end position="22"/>
    </location>
</feature>
<dbReference type="Proteomes" id="UP000781932">
    <property type="component" value="Unassembled WGS sequence"/>
</dbReference>
<feature type="chain" id="PRO_5040371391" description="F-box domain-containing protein" evidence="1">
    <location>
        <begin position="23"/>
        <end position="420"/>
    </location>
</feature>
<proteinExistence type="predicted"/>
<dbReference type="RefSeq" id="XP_038741500.1">
    <property type="nucleotide sequence ID" value="XM_038893090.1"/>
</dbReference>
<dbReference type="OrthoDB" id="3945550at2759"/>
<evidence type="ECO:0000313" key="2">
    <source>
        <dbReference type="EMBL" id="KAF9872039.1"/>
    </source>
</evidence>
<gene>
    <name evidence="2" type="ORF">CkaCkLH20_10376</name>
</gene>
<evidence type="ECO:0000256" key="1">
    <source>
        <dbReference type="SAM" id="SignalP"/>
    </source>
</evidence>
<evidence type="ECO:0008006" key="4">
    <source>
        <dbReference type="Google" id="ProtNLM"/>
    </source>
</evidence>
<reference evidence="2" key="1">
    <citation type="submission" date="2020-03" db="EMBL/GenBank/DDBJ databases">
        <authorList>
            <person name="He L."/>
        </authorList>
    </citation>
    <scope>NUCLEOTIDE SEQUENCE</scope>
    <source>
        <strain evidence="2">CkLH20</strain>
    </source>
</reference>
<sequence>MNLTALLSVLSLPVSLFKTTCPTEIHATIPHQDRVFIERRSKSIHQIHSLLGKCPNITTLDLRFAFIGCIAFPERWSLPIDPAGGTKYRSAIQSLSLDGYNFDSDFKHIRLNRWEDTYDWITSGNAWKSLKWSLIPKEQRSKTNLELWIEAMDFSQLRTLSIRRYSPLYVPGDLLAQVLSPKLQRLRSLKIEGPELRDFLLALPAGSLSSLSWIDSAQPKDQIRSVLEHHGASLTELEWRTSETLSRPLTLLPDSIVEDLKAVTPNLQSLSIDLNRDNDSWPLEKMKTVVNGMPDTLKNLSIYFEMASESRRQKDPFNWDGRYDTIENFALPLLNSTSAREMASFLRNHGAESLEEVNFFAGDWTQDYGEPLQMTDWLHQRRAWMNCKMPTGDGEINCQGRDTWVPVKSMPAAYSLDGSI</sequence>
<dbReference type="EMBL" id="JAATWM020000040">
    <property type="protein sequence ID" value="KAF9872039.1"/>
    <property type="molecule type" value="Genomic_DNA"/>
</dbReference>
<accession>A0A9P6LDN0</accession>
<protein>
    <recommendedName>
        <fullName evidence="4">F-box domain-containing protein</fullName>
    </recommendedName>
</protein>
<keyword evidence="3" id="KW-1185">Reference proteome</keyword>
<comment type="caution">
    <text evidence="2">The sequence shown here is derived from an EMBL/GenBank/DDBJ whole genome shotgun (WGS) entry which is preliminary data.</text>
</comment>
<dbReference type="AlphaFoldDB" id="A0A9P6LDN0"/>
<evidence type="ECO:0000313" key="3">
    <source>
        <dbReference type="Proteomes" id="UP000781932"/>
    </source>
</evidence>
<keyword evidence="1" id="KW-0732">Signal</keyword>